<keyword evidence="1" id="KW-0472">Membrane</keyword>
<evidence type="ECO:0000256" key="1">
    <source>
        <dbReference type="SAM" id="Phobius"/>
    </source>
</evidence>
<sequence length="44" mass="5051">MKIFIEFLIAAILITSLIMLMTWAYNTMTSVNKKKSSNKKNKKG</sequence>
<feature type="transmembrane region" description="Helical" evidence="1">
    <location>
        <begin position="7"/>
        <end position="25"/>
    </location>
</feature>
<dbReference type="EMBL" id="MT141693">
    <property type="protein sequence ID" value="QJA69286.1"/>
    <property type="molecule type" value="Genomic_DNA"/>
</dbReference>
<evidence type="ECO:0000313" key="2">
    <source>
        <dbReference type="EMBL" id="QJA69286.1"/>
    </source>
</evidence>
<protein>
    <submittedName>
        <fullName evidence="2">Uncharacterized protein</fullName>
    </submittedName>
</protein>
<keyword evidence="1" id="KW-1133">Transmembrane helix</keyword>
<name>A0A6M3JHE8_9ZZZZ</name>
<proteinExistence type="predicted"/>
<keyword evidence="1" id="KW-0812">Transmembrane</keyword>
<accession>A0A6M3JHE8</accession>
<dbReference type="AlphaFoldDB" id="A0A6M3JHE8"/>
<organism evidence="2">
    <name type="scientific">viral metagenome</name>
    <dbReference type="NCBI Taxonomy" id="1070528"/>
    <lineage>
        <taxon>unclassified sequences</taxon>
        <taxon>metagenomes</taxon>
        <taxon>organismal metagenomes</taxon>
    </lineage>
</organism>
<feature type="non-terminal residue" evidence="2">
    <location>
        <position position="1"/>
    </location>
</feature>
<gene>
    <name evidence="2" type="ORF">MM415A04822_0001</name>
</gene>
<reference evidence="2" key="1">
    <citation type="submission" date="2020-03" db="EMBL/GenBank/DDBJ databases">
        <title>The deep terrestrial virosphere.</title>
        <authorList>
            <person name="Holmfeldt K."/>
            <person name="Nilsson E."/>
            <person name="Simone D."/>
            <person name="Lopez-Fernandez M."/>
            <person name="Wu X."/>
            <person name="de Brujin I."/>
            <person name="Lundin D."/>
            <person name="Andersson A."/>
            <person name="Bertilsson S."/>
            <person name="Dopson M."/>
        </authorList>
    </citation>
    <scope>NUCLEOTIDE SEQUENCE</scope>
    <source>
        <strain evidence="2">MM415A04822</strain>
    </source>
</reference>